<evidence type="ECO:0000313" key="7">
    <source>
        <dbReference type="EMBL" id="VFU36300.1"/>
    </source>
</evidence>
<dbReference type="PANTHER" id="PTHR31636">
    <property type="entry name" value="OSJNBA0084A10.13 PROTEIN-RELATED"/>
    <property type="match status" value="1"/>
</dbReference>
<accession>A0A6N2L682</accession>
<evidence type="ECO:0000256" key="1">
    <source>
        <dbReference type="ARBA" id="ARBA00004123"/>
    </source>
</evidence>
<keyword evidence="2" id="KW-0805">Transcription regulation</keyword>
<organism evidence="7">
    <name type="scientific">Salix viminalis</name>
    <name type="common">Common osier</name>
    <name type="synonym">Basket willow</name>
    <dbReference type="NCBI Taxonomy" id="40686"/>
    <lineage>
        <taxon>Eukaryota</taxon>
        <taxon>Viridiplantae</taxon>
        <taxon>Streptophyta</taxon>
        <taxon>Embryophyta</taxon>
        <taxon>Tracheophyta</taxon>
        <taxon>Spermatophyta</taxon>
        <taxon>Magnoliopsida</taxon>
        <taxon>eudicotyledons</taxon>
        <taxon>Gunneridae</taxon>
        <taxon>Pentapetalae</taxon>
        <taxon>rosids</taxon>
        <taxon>fabids</taxon>
        <taxon>Malpighiales</taxon>
        <taxon>Salicaceae</taxon>
        <taxon>Saliceae</taxon>
        <taxon>Salix</taxon>
    </lineage>
</organism>
<feature type="region of interest" description="Leucine repeat I (LRI)" evidence="5">
    <location>
        <begin position="952"/>
        <end position="1012"/>
    </location>
</feature>
<dbReference type="InterPro" id="IPR005202">
    <property type="entry name" value="TF_GRAS"/>
</dbReference>
<comment type="caution">
    <text evidence="5">Lacks conserved residue(s) required for the propagation of feature annotation.</text>
</comment>
<evidence type="ECO:0000256" key="2">
    <source>
        <dbReference type="ARBA" id="ARBA00023015"/>
    </source>
</evidence>
<evidence type="ECO:0000256" key="6">
    <source>
        <dbReference type="SAM" id="MobiDB-lite"/>
    </source>
</evidence>
<feature type="region of interest" description="Leucine repeat I (LRI)" evidence="5">
    <location>
        <begin position="322"/>
        <end position="382"/>
    </location>
</feature>
<protein>
    <recommendedName>
        <fullName evidence="8">GRAS family protein</fullName>
    </recommendedName>
</protein>
<keyword evidence="4" id="KW-0539">Nucleus</keyword>
<feature type="region of interest" description="VHIID" evidence="5">
    <location>
        <begin position="401"/>
        <end position="466"/>
    </location>
</feature>
<comment type="similarity">
    <text evidence="5">Belongs to the GRAS family.</text>
</comment>
<gene>
    <name evidence="7" type="ORF">SVIM_LOCUS181750</name>
</gene>
<sequence>MERELQNFFMSWTGTNHPSQLLTFMVHTPKKLNQSLNMNPVFKDPTADAVLKCISQILMEEESDEQTFMPRDFSIRAAEKPFSDILDPKSSSSDGEVSDPDKIIKTVSTHCCNIYGCYSSIPADNNMAVSRFIRNREAPSVNYSVPLSLQVESLPSFFPESVFQTFPEQVDSSVNVAALGESQLDVFFKGETEETWEFHQQENEMILDFENNKVTPVMGTKEKSYRDQSACDQLKERKNHYRVEKESGTKRNKHSSDEAADQHGMFAEVFPSTGGDDEPVWLNLNETFQNGPGMMPYLKEQSRGSNYGMISMKNQVRCREMVDTRTLLIHCAEAVAGNDHGSAIELLTQTRQHSTPFGDGSQRLAHCFSNALEARMAGTGSEVYANLAANRVTAESILKASRRFISASPFIVMSNFFSTQTIMDLSENAARLHIIHFGILYGFPWPSLIKHLSARPGGPPVLRVTGVEFPQTGCRSAKTIEEIGPYLASYCEKFNVPFEYNAISQKWENVQLEDLKIDRDEVTVVSSLYRFRRLLDETVVLKGHRDAVISLIRRINPAIFIHGIVNGAYNSPFFVSRFREALFYFSSLFDMLEANTAREDPERLVLEQEVFGKEILNVIACEGCDRIERPEKYKQWQARNVRAGLRQLPLKEGIMEKVREQVKSSYHKDFLMDQDGQWMLQGWREPPSSPNILQSPTENPSLGSSSDEDTAYNSETNDFSHAVLKYIHDILMEDDLGDKTCMLQDCLALQAAEKSLYDVLGEDSPPSDHFPPCLAQINESPDENFSPTRSGQSSVLQSFYSPENVFVIPDVHTEMQSFRQFNGVTGNSDKLLPYSHSENFSSMTKASDPPEPEEEVVADRIQNNGKNYSSNYQYDSNGYLEEGRSKKQHSISDSTHLELLDDAFLHSIENGVPIPCPLHDISRIAAYNKFLHDEQLAASRVRMGTLANKREADLWTQLILCAEAAGSGDRKTASARLKQIRQHSSPFGNANQRLAHYFANGLEARLAGTGMLLSGPVTQNSSTAAEILKAYELYVTICPFRKMTNLCGSRTIARVADKAASVHIIDFGISYGFQWPCFIYRQSLRPGGPPRIRITGIELPQPGFRPAERIEETGRRLKRLADRMNVPFEYEAIAQKWETIQYEDLKIDRDRDEVIVVNCMYRLKNLPDDTVVQNSPRDAVLKLIKRINPDVFLHGVRNGSFNAPFFVTRFREALFHYSAYFDMLEANAPREDQERLVFEREMIGRDAMNVVACEGAERIERPETYKQWRMRSLRMGFRQIPLHQSVIKKVKSIKPDYHKDFIVDEDGQWLLLGWKGKIFHAISAWKPVQETAGF</sequence>
<feature type="region of interest" description="Disordered" evidence="6">
    <location>
        <begin position="681"/>
        <end position="713"/>
    </location>
</feature>
<name>A0A6N2L682_SALVM</name>
<dbReference type="EMBL" id="CAADRP010001113">
    <property type="protein sequence ID" value="VFU36300.1"/>
    <property type="molecule type" value="Genomic_DNA"/>
</dbReference>
<feature type="region of interest" description="Leucine repeat II (LRII)" evidence="5">
    <location>
        <begin position="1112"/>
        <end position="1144"/>
    </location>
</feature>
<evidence type="ECO:0000256" key="3">
    <source>
        <dbReference type="ARBA" id="ARBA00023163"/>
    </source>
</evidence>
<evidence type="ECO:0000256" key="5">
    <source>
        <dbReference type="PROSITE-ProRule" id="PRU01191"/>
    </source>
</evidence>
<feature type="region of interest" description="SAW" evidence="5">
    <location>
        <begin position="1252"/>
        <end position="1326"/>
    </location>
</feature>
<proteinExistence type="inferred from homology"/>
<evidence type="ECO:0000256" key="4">
    <source>
        <dbReference type="ARBA" id="ARBA00023242"/>
    </source>
</evidence>
<dbReference type="Pfam" id="PF03514">
    <property type="entry name" value="GRAS"/>
    <property type="match status" value="2"/>
</dbReference>
<feature type="region of interest" description="VHIID" evidence="5">
    <location>
        <begin position="1031"/>
        <end position="1096"/>
    </location>
</feature>
<dbReference type="PROSITE" id="PS50985">
    <property type="entry name" value="GRAS"/>
    <property type="match status" value="2"/>
</dbReference>
<feature type="short sequence motif" description="VHIID" evidence="5">
    <location>
        <begin position="1062"/>
        <end position="1066"/>
    </location>
</feature>
<feature type="region of interest" description="SAW" evidence="5">
    <location>
        <begin position="620"/>
        <end position="695"/>
    </location>
</feature>
<feature type="compositionally biased region" description="Polar residues" evidence="6">
    <location>
        <begin position="690"/>
        <end position="713"/>
    </location>
</feature>
<feature type="region of interest" description="Leucine repeat II (LRII)" evidence="5">
    <location>
        <begin position="482"/>
        <end position="514"/>
    </location>
</feature>
<reference evidence="7" key="1">
    <citation type="submission" date="2019-03" db="EMBL/GenBank/DDBJ databases">
        <authorList>
            <person name="Mank J."/>
            <person name="Almeida P."/>
        </authorList>
    </citation>
    <scope>NUCLEOTIDE SEQUENCE</scope>
    <source>
        <strain evidence="7">78183</strain>
    </source>
</reference>
<evidence type="ECO:0008006" key="8">
    <source>
        <dbReference type="Google" id="ProtNLM"/>
    </source>
</evidence>
<comment type="subcellular location">
    <subcellularLocation>
        <location evidence="1">Nucleus</location>
    </subcellularLocation>
</comment>
<keyword evidence="3" id="KW-0804">Transcription</keyword>
<dbReference type="GO" id="GO:0005634">
    <property type="term" value="C:nucleus"/>
    <property type="evidence" value="ECO:0007669"/>
    <property type="project" value="UniProtKB-SubCell"/>
</dbReference>